<evidence type="ECO:0000313" key="4">
    <source>
        <dbReference type="Proteomes" id="UP000516437"/>
    </source>
</evidence>
<evidence type="ECO:0000313" key="2">
    <source>
        <dbReference type="EMBL" id="KAB1206190.1"/>
    </source>
</evidence>
<comment type="caution">
    <text evidence="2">The sequence shown here is derived from an EMBL/GenBank/DDBJ whole genome shotgun (WGS) entry which is preliminary data.</text>
</comment>
<keyword evidence="4" id="KW-1185">Reference proteome</keyword>
<evidence type="ECO:0000313" key="3">
    <source>
        <dbReference type="EMBL" id="KAB1206218.1"/>
    </source>
</evidence>
<dbReference type="EMBL" id="RXIC02000025">
    <property type="protein sequence ID" value="KAB1206190.1"/>
    <property type="molecule type" value="Genomic_DNA"/>
</dbReference>
<dbReference type="Proteomes" id="UP000516437">
    <property type="component" value="Chromosome 7"/>
</dbReference>
<feature type="compositionally biased region" description="Basic residues" evidence="1">
    <location>
        <begin position="121"/>
        <end position="134"/>
    </location>
</feature>
<feature type="region of interest" description="Disordered" evidence="1">
    <location>
        <begin position="81"/>
        <end position="142"/>
    </location>
</feature>
<reference evidence="2" key="1">
    <citation type="submission" date="2018-07" db="EMBL/GenBank/DDBJ databases">
        <authorList>
            <person name="Gao Z.-S."/>
            <person name="Jia H.-M."/>
            <person name="Jia H.-J."/>
            <person name="Cai Q.-L."/>
            <person name="Wang Y."/>
            <person name="Zhao H.-B."/>
        </authorList>
    </citation>
    <scope>NUCLEOTIDE SEQUENCE</scope>
    <source>
        <tissue evidence="2">Leaves</tissue>
    </source>
</reference>
<reference evidence="2 4" key="2">
    <citation type="journal article" date="2019" name="Plant Biotechnol. J.">
        <title>The red bayberry genome and genetic basis of sex determination.</title>
        <authorList>
            <person name="Jia H.M."/>
            <person name="Jia H.J."/>
            <person name="Cai Q.L."/>
            <person name="Wang Y."/>
            <person name="Zhao H.B."/>
            <person name="Yang W.F."/>
            <person name="Wang G.Y."/>
            <person name="Li Y.H."/>
            <person name="Zhan D.L."/>
            <person name="Shen Y.T."/>
            <person name="Niu Q.F."/>
            <person name="Chang L."/>
            <person name="Qiu J."/>
            <person name="Zhao L."/>
            <person name="Xie H.B."/>
            <person name="Fu W.Y."/>
            <person name="Jin J."/>
            <person name="Li X.W."/>
            <person name="Jiao Y."/>
            <person name="Zhou C.C."/>
            <person name="Tu T."/>
            <person name="Chai C.Y."/>
            <person name="Gao J.L."/>
            <person name="Fan L.J."/>
            <person name="van de Weg E."/>
            <person name="Wang J.Y."/>
            <person name="Gao Z.S."/>
        </authorList>
    </citation>
    <scope>NUCLEOTIDE SEQUENCE [LARGE SCALE GENOMIC DNA]</scope>
    <source>
        <tissue evidence="2">Leaves</tissue>
    </source>
</reference>
<proteinExistence type="predicted"/>
<evidence type="ECO:0000256" key="1">
    <source>
        <dbReference type="SAM" id="MobiDB-lite"/>
    </source>
</evidence>
<reference evidence="2" key="3">
    <citation type="submission" date="2019-09" db="EMBL/GenBank/DDBJ databases">
        <authorList>
            <person name="Gao Z."/>
        </authorList>
    </citation>
    <scope>NUCLEOTIDE SEQUENCE</scope>
    <source>
        <tissue evidence="2">Leaves</tissue>
    </source>
</reference>
<sequence length="260" mass="29310">MLIILSQPWRLSILCGPGFLESFPLGRSEISKRAFSRKPVLSEMRAAVLSEMRAAGQSGLHKKLSISVYGRVRSTNERSVLGYGKRGQTDPANSGREANEPKYVTSRGIQRIISRRDIQRKTRNRKNIKNKRRGSPSSKAMSHKVLFPRNPIQPPIRMSSEEVSDEGGMEQQRAFHKEGRVIDNTTGTQGVTFKNDTANLGRLSRLTSKTNSMKLRQERIRRQKKITPGPFKTTLIITSNSGQKTHITTDSRITIKLPRT</sequence>
<dbReference type="AlphaFoldDB" id="A0A6A1V4K7"/>
<gene>
    <name evidence="2" type="ORF">CJ030_MR7G014335</name>
    <name evidence="3" type="ORF">CJ030_MR7G014363</name>
</gene>
<dbReference type="EMBL" id="RXIC02000025">
    <property type="protein sequence ID" value="KAB1206218.1"/>
    <property type="molecule type" value="Genomic_DNA"/>
</dbReference>
<organism evidence="2 4">
    <name type="scientific">Morella rubra</name>
    <name type="common">Chinese bayberry</name>
    <dbReference type="NCBI Taxonomy" id="262757"/>
    <lineage>
        <taxon>Eukaryota</taxon>
        <taxon>Viridiplantae</taxon>
        <taxon>Streptophyta</taxon>
        <taxon>Embryophyta</taxon>
        <taxon>Tracheophyta</taxon>
        <taxon>Spermatophyta</taxon>
        <taxon>Magnoliopsida</taxon>
        <taxon>eudicotyledons</taxon>
        <taxon>Gunneridae</taxon>
        <taxon>Pentapetalae</taxon>
        <taxon>rosids</taxon>
        <taxon>fabids</taxon>
        <taxon>Fagales</taxon>
        <taxon>Myricaceae</taxon>
        <taxon>Morella</taxon>
    </lineage>
</organism>
<accession>A0A6A1V4K7</accession>
<name>A0A6A1V4K7_9ROSI</name>
<protein>
    <submittedName>
        <fullName evidence="2">Uncharacterized protein</fullName>
    </submittedName>
</protein>